<name>A0A5C6FMC0_9PLAN</name>
<proteinExistence type="predicted"/>
<comment type="caution">
    <text evidence="1">The sequence shown here is derived from an EMBL/GenBank/DDBJ whole genome shotgun (WGS) entry which is preliminary data.</text>
</comment>
<organism evidence="1 2">
    <name type="scientific">Crateriforma conspicua</name>
    <dbReference type="NCBI Taxonomy" id="2527996"/>
    <lineage>
        <taxon>Bacteria</taxon>
        <taxon>Pseudomonadati</taxon>
        <taxon>Planctomycetota</taxon>
        <taxon>Planctomycetia</taxon>
        <taxon>Planctomycetales</taxon>
        <taxon>Planctomycetaceae</taxon>
        <taxon>Crateriforma</taxon>
    </lineage>
</organism>
<dbReference type="AlphaFoldDB" id="A0A5C6FMC0"/>
<evidence type="ECO:0000313" key="2">
    <source>
        <dbReference type="Proteomes" id="UP000316476"/>
    </source>
</evidence>
<dbReference type="EMBL" id="SJPZ01000002">
    <property type="protein sequence ID" value="TWU62619.1"/>
    <property type="molecule type" value="Genomic_DNA"/>
</dbReference>
<accession>A0A5C6FMC0</accession>
<evidence type="ECO:0000313" key="1">
    <source>
        <dbReference type="EMBL" id="TWU62619.1"/>
    </source>
</evidence>
<dbReference type="Proteomes" id="UP000316476">
    <property type="component" value="Unassembled WGS sequence"/>
</dbReference>
<protein>
    <submittedName>
        <fullName evidence="1">Uncharacterized protein</fullName>
    </submittedName>
</protein>
<sequence length="73" mass="8252">MEQIEDFSSFAKSRLGSDDSVSIDELYSQWRSQAFKDVDQMAVAASVRDLEAGERGQELGEFLADFDKERGKK</sequence>
<gene>
    <name evidence="1" type="ORF">V7x_43540</name>
</gene>
<reference evidence="1 2" key="1">
    <citation type="submission" date="2019-02" db="EMBL/GenBank/DDBJ databases">
        <title>Deep-cultivation of Planctomycetes and their phenomic and genomic characterization uncovers novel biology.</title>
        <authorList>
            <person name="Wiegand S."/>
            <person name="Jogler M."/>
            <person name="Boedeker C."/>
            <person name="Pinto D."/>
            <person name="Vollmers J."/>
            <person name="Rivas-Marin E."/>
            <person name="Kohn T."/>
            <person name="Peeters S.H."/>
            <person name="Heuer A."/>
            <person name="Rast P."/>
            <person name="Oberbeckmann S."/>
            <person name="Bunk B."/>
            <person name="Jeske O."/>
            <person name="Meyerdierks A."/>
            <person name="Storesund J.E."/>
            <person name="Kallscheuer N."/>
            <person name="Luecker S."/>
            <person name="Lage O.M."/>
            <person name="Pohl T."/>
            <person name="Merkel B.J."/>
            <person name="Hornburger P."/>
            <person name="Mueller R.-W."/>
            <person name="Bruemmer F."/>
            <person name="Labrenz M."/>
            <person name="Spormann A.M."/>
            <person name="Op Den Camp H."/>
            <person name="Overmann J."/>
            <person name="Amann R."/>
            <person name="Jetten M.S.M."/>
            <person name="Mascher T."/>
            <person name="Medema M.H."/>
            <person name="Devos D.P."/>
            <person name="Kaster A.-K."/>
            <person name="Ovreas L."/>
            <person name="Rohde M."/>
            <person name="Galperin M.Y."/>
            <person name="Jogler C."/>
        </authorList>
    </citation>
    <scope>NUCLEOTIDE SEQUENCE [LARGE SCALE GENOMIC DNA]</scope>
    <source>
        <strain evidence="1 2">V7</strain>
    </source>
</reference>